<feature type="domain" description="Zinc finger DksA/TraR C4-type" evidence="7">
    <location>
        <begin position="90"/>
        <end position="118"/>
    </location>
</feature>
<evidence type="ECO:0000256" key="4">
    <source>
        <dbReference type="PROSITE-ProRule" id="PRU00510"/>
    </source>
</evidence>
<dbReference type="PANTHER" id="PTHR33823">
    <property type="entry name" value="RNA POLYMERASE-BINDING TRANSCRIPTION FACTOR DKSA-RELATED"/>
    <property type="match status" value="1"/>
</dbReference>
<evidence type="ECO:0000256" key="6">
    <source>
        <dbReference type="SAM" id="MobiDB-lite"/>
    </source>
</evidence>
<reference evidence="8 9" key="1">
    <citation type="submission" date="2021-01" db="EMBL/GenBank/DDBJ databases">
        <title>Genomic Encyclopedia of Type Strains, Phase IV (KMG-IV): sequencing the most valuable type-strain genomes for metagenomic binning, comparative biology and taxonomic classification.</title>
        <authorList>
            <person name="Goeker M."/>
        </authorList>
    </citation>
    <scope>NUCLEOTIDE SEQUENCE [LARGE SCALE GENOMIC DNA]</scope>
    <source>
        <strain evidence="8 9">DSM 25879</strain>
    </source>
</reference>
<evidence type="ECO:0000256" key="5">
    <source>
        <dbReference type="SAM" id="Coils"/>
    </source>
</evidence>
<accession>A0ABS2P4Y3</accession>
<dbReference type="NCBIfam" id="TIGR02890">
    <property type="entry name" value="bacill_yteA"/>
    <property type="match status" value="1"/>
</dbReference>
<dbReference type="Proteomes" id="UP000737402">
    <property type="component" value="Unassembled WGS sequence"/>
</dbReference>
<proteinExistence type="predicted"/>
<feature type="region of interest" description="Disordered" evidence="6">
    <location>
        <begin position="230"/>
        <end position="249"/>
    </location>
</feature>
<dbReference type="PROSITE" id="PS51128">
    <property type="entry name" value="ZF_DKSA_2"/>
    <property type="match status" value="1"/>
</dbReference>
<keyword evidence="9" id="KW-1185">Reference proteome</keyword>
<evidence type="ECO:0000313" key="8">
    <source>
        <dbReference type="EMBL" id="MBM7621455.1"/>
    </source>
</evidence>
<feature type="coiled-coil region" evidence="5">
    <location>
        <begin position="1"/>
        <end position="35"/>
    </location>
</feature>
<sequence length="249" mass="28544">MMISQEKITRLKQQLEQSKQEVKAHLEQNDHYQLEVEHPYDTVSELSAYDNHPGDLGTELYEREKDIALNEHAEKELEDIDHALQAMENGTYGICEVCGKEINEDRLEALPTTTFCKEHSPDQAVSHNRPVEEEVLAPAYGRFEYDESEGTSFDSEDTWQIVQSYGTSESPSDFSEDIEHYGRAYVESEENEGYVEDYENFIGTDMYGQNITVYPSVKHEAYEDALDEEGTMTSFGDLPAYEKDPYTEG</sequence>
<name>A0ABS2P4Y3_9BACI</name>
<dbReference type="InterPro" id="IPR014240">
    <property type="entry name" value="YteA"/>
</dbReference>
<comment type="caution">
    <text evidence="8">The sequence shown here is derived from an EMBL/GenBank/DDBJ whole genome shotgun (WGS) entry which is preliminary data.</text>
</comment>
<evidence type="ECO:0000256" key="1">
    <source>
        <dbReference type="ARBA" id="ARBA00022723"/>
    </source>
</evidence>
<feature type="compositionally biased region" description="Basic and acidic residues" evidence="6">
    <location>
        <begin position="240"/>
        <end position="249"/>
    </location>
</feature>
<gene>
    <name evidence="8" type="ORF">JOC95_003328</name>
</gene>
<keyword evidence="3" id="KW-0862">Zinc</keyword>
<dbReference type="Gene3D" id="1.20.120.910">
    <property type="entry name" value="DksA, coiled-coil domain"/>
    <property type="match status" value="1"/>
</dbReference>
<keyword evidence="1" id="KW-0479">Metal-binding</keyword>
<dbReference type="Pfam" id="PF01258">
    <property type="entry name" value="zf-dskA_traR"/>
    <property type="match status" value="1"/>
</dbReference>
<dbReference type="InterPro" id="IPR000962">
    <property type="entry name" value="Znf_DskA_TraR"/>
</dbReference>
<dbReference type="InterPro" id="IPR037187">
    <property type="entry name" value="DnaK_N"/>
</dbReference>
<organism evidence="8 9">
    <name type="scientific">Sutcliffiella tianshenii</name>
    <dbReference type="NCBI Taxonomy" id="1463404"/>
    <lineage>
        <taxon>Bacteria</taxon>
        <taxon>Bacillati</taxon>
        <taxon>Bacillota</taxon>
        <taxon>Bacilli</taxon>
        <taxon>Bacillales</taxon>
        <taxon>Bacillaceae</taxon>
        <taxon>Sutcliffiella</taxon>
    </lineage>
</organism>
<evidence type="ECO:0000256" key="2">
    <source>
        <dbReference type="ARBA" id="ARBA00022771"/>
    </source>
</evidence>
<keyword evidence="2" id="KW-0863">Zinc-finger</keyword>
<dbReference type="SUPFAM" id="SSF109635">
    <property type="entry name" value="DnaK suppressor protein DksA, alpha-hairpin domain"/>
    <property type="match status" value="1"/>
</dbReference>
<evidence type="ECO:0000256" key="3">
    <source>
        <dbReference type="ARBA" id="ARBA00022833"/>
    </source>
</evidence>
<protein>
    <submittedName>
        <fullName evidence="8">YteA family regulatory protein</fullName>
    </submittedName>
</protein>
<evidence type="ECO:0000313" key="9">
    <source>
        <dbReference type="Proteomes" id="UP000737402"/>
    </source>
</evidence>
<dbReference type="EMBL" id="JAFBED010000007">
    <property type="protein sequence ID" value="MBM7621455.1"/>
    <property type="molecule type" value="Genomic_DNA"/>
</dbReference>
<dbReference type="SUPFAM" id="SSF57716">
    <property type="entry name" value="Glucocorticoid receptor-like (DNA-binding domain)"/>
    <property type="match status" value="1"/>
</dbReference>
<evidence type="ECO:0000259" key="7">
    <source>
        <dbReference type="Pfam" id="PF01258"/>
    </source>
</evidence>
<keyword evidence="5" id="KW-0175">Coiled coil</keyword>
<dbReference type="PANTHER" id="PTHR33823:SF4">
    <property type="entry name" value="GENERAL STRESS PROTEIN 16O"/>
    <property type="match status" value="1"/>
</dbReference>
<feature type="zinc finger region" description="dksA C4-type" evidence="4">
    <location>
        <begin position="95"/>
        <end position="119"/>
    </location>
</feature>